<sequence>MSDAQRRFKDCDGDTWTEYEPGMLRLTERAHGIVSLIGMEESVEDATRHHGPLTEIRPDVDVRALLADVLDDLATSVGGYESYGDEMTQEIGYRMREIFADKARELREGLTSVRDE</sequence>
<reference evidence="1" key="1">
    <citation type="submission" date="2022-10" db="EMBL/GenBank/DDBJ databases">
        <title>The complete genomes of actinobacterial strains from the NBC collection.</title>
        <authorList>
            <person name="Joergensen T.S."/>
            <person name="Alvarez Arevalo M."/>
            <person name="Sterndorff E.B."/>
            <person name="Faurdal D."/>
            <person name="Vuksanovic O."/>
            <person name="Mourched A.-S."/>
            <person name="Charusanti P."/>
            <person name="Shaw S."/>
            <person name="Blin K."/>
            <person name="Weber T."/>
        </authorList>
    </citation>
    <scope>NUCLEOTIDE SEQUENCE</scope>
    <source>
        <strain evidence="1">NBC 01771</strain>
    </source>
</reference>
<accession>A0ACD4ZSX0</accession>
<keyword evidence="2" id="KW-1185">Reference proteome</keyword>
<proteinExistence type="predicted"/>
<name>A0ACD4ZSX0_9ACTN</name>
<dbReference type="Proteomes" id="UP001348369">
    <property type="component" value="Chromosome"/>
</dbReference>
<dbReference type="EMBL" id="CP109109">
    <property type="protein sequence ID" value="WSC01251.1"/>
    <property type="molecule type" value="Genomic_DNA"/>
</dbReference>
<gene>
    <name evidence="1" type="ORF">OG835_32470</name>
</gene>
<evidence type="ECO:0000313" key="1">
    <source>
        <dbReference type="EMBL" id="WSC01251.1"/>
    </source>
</evidence>
<protein>
    <submittedName>
        <fullName evidence="1">Uncharacterized protein</fullName>
    </submittedName>
</protein>
<evidence type="ECO:0000313" key="2">
    <source>
        <dbReference type="Proteomes" id="UP001348369"/>
    </source>
</evidence>
<organism evidence="1 2">
    <name type="scientific">Streptomyces scopuliridis</name>
    <dbReference type="NCBI Taxonomy" id="452529"/>
    <lineage>
        <taxon>Bacteria</taxon>
        <taxon>Bacillati</taxon>
        <taxon>Actinomycetota</taxon>
        <taxon>Actinomycetes</taxon>
        <taxon>Kitasatosporales</taxon>
        <taxon>Streptomycetaceae</taxon>
        <taxon>Streptomyces</taxon>
    </lineage>
</organism>